<dbReference type="GO" id="GO:0016987">
    <property type="term" value="F:sigma factor activity"/>
    <property type="evidence" value="ECO:0007669"/>
    <property type="project" value="UniProtKB-KW"/>
</dbReference>
<keyword evidence="5" id="KW-0804">Transcription</keyword>
<feature type="region of interest" description="Disordered" evidence="6">
    <location>
        <begin position="160"/>
        <end position="180"/>
    </location>
</feature>
<protein>
    <submittedName>
        <fullName evidence="9">RNA polymerase sigma24 factor</fullName>
    </submittedName>
</protein>
<feature type="domain" description="RNA polymerase sigma factor 70 region 4 type 2" evidence="8">
    <location>
        <begin position="108"/>
        <end position="160"/>
    </location>
</feature>
<dbReference type="InterPro" id="IPR013325">
    <property type="entry name" value="RNA_pol_sigma_r2"/>
</dbReference>
<dbReference type="GO" id="GO:0006352">
    <property type="term" value="P:DNA-templated transcription initiation"/>
    <property type="evidence" value="ECO:0007669"/>
    <property type="project" value="InterPro"/>
</dbReference>
<evidence type="ECO:0000259" key="8">
    <source>
        <dbReference type="Pfam" id="PF08281"/>
    </source>
</evidence>
<evidence type="ECO:0000256" key="4">
    <source>
        <dbReference type="ARBA" id="ARBA00023125"/>
    </source>
</evidence>
<dbReference type="PANTHER" id="PTHR43133:SF50">
    <property type="entry name" value="ECF RNA POLYMERASE SIGMA FACTOR SIGM"/>
    <property type="match status" value="1"/>
</dbReference>
<dbReference type="OrthoDB" id="3777963at2"/>
<evidence type="ECO:0000256" key="1">
    <source>
        <dbReference type="ARBA" id="ARBA00010641"/>
    </source>
</evidence>
<comment type="caution">
    <text evidence="9">The sequence shown here is derived from an EMBL/GenBank/DDBJ whole genome shotgun (WGS) entry which is preliminary data.</text>
</comment>
<comment type="similarity">
    <text evidence="1">Belongs to the sigma-70 factor family. ECF subfamily.</text>
</comment>
<keyword evidence="4" id="KW-0238">DNA-binding</keyword>
<dbReference type="Gene3D" id="1.10.10.10">
    <property type="entry name" value="Winged helix-like DNA-binding domain superfamily/Winged helix DNA-binding domain"/>
    <property type="match status" value="1"/>
</dbReference>
<dbReference type="InterPro" id="IPR007627">
    <property type="entry name" value="RNA_pol_sigma70_r2"/>
</dbReference>
<dbReference type="InterPro" id="IPR013324">
    <property type="entry name" value="RNA_pol_sigma_r3/r4-like"/>
</dbReference>
<evidence type="ECO:0000313" key="10">
    <source>
        <dbReference type="Proteomes" id="UP000286931"/>
    </source>
</evidence>
<feature type="domain" description="RNA polymerase sigma-70 region 2" evidence="7">
    <location>
        <begin position="25"/>
        <end position="85"/>
    </location>
</feature>
<evidence type="ECO:0000313" key="9">
    <source>
        <dbReference type="EMBL" id="GCE01297.1"/>
    </source>
</evidence>
<keyword evidence="10" id="KW-1185">Reference proteome</keyword>
<dbReference type="InterPro" id="IPR013249">
    <property type="entry name" value="RNA_pol_sigma70_r4_t2"/>
</dbReference>
<evidence type="ECO:0000256" key="2">
    <source>
        <dbReference type="ARBA" id="ARBA00023015"/>
    </source>
</evidence>
<keyword evidence="3" id="KW-0731">Sigma factor</keyword>
<dbReference type="AlphaFoldDB" id="A0A401Z361"/>
<dbReference type="Gene3D" id="1.10.1740.10">
    <property type="match status" value="1"/>
</dbReference>
<dbReference type="PANTHER" id="PTHR43133">
    <property type="entry name" value="RNA POLYMERASE ECF-TYPE SIGMA FACTO"/>
    <property type="match status" value="1"/>
</dbReference>
<dbReference type="NCBIfam" id="TIGR02937">
    <property type="entry name" value="sigma70-ECF"/>
    <property type="match status" value="1"/>
</dbReference>
<dbReference type="Pfam" id="PF04542">
    <property type="entry name" value="Sigma70_r2"/>
    <property type="match status" value="1"/>
</dbReference>
<name>A0A401Z361_9ACTN</name>
<dbReference type="Proteomes" id="UP000286931">
    <property type="component" value="Unassembled WGS sequence"/>
</dbReference>
<dbReference type="InterPro" id="IPR014284">
    <property type="entry name" value="RNA_pol_sigma-70_dom"/>
</dbReference>
<dbReference type="EMBL" id="BIFH01000047">
    <property type="protein sequence ID" value="GCE01297.1"/>
    <property type="molecule type" value="Genomic_DNA"/>
</dbReference>
<dbReference type="RefSeq" id="WP_126642935.1">
    <property type="nucleotide sequence ID" value="NZ_BIFH01000047.1"/>
</dbReference>
<evidence type="ECO:0000256" key="6">
    <source>
        <dbReference type="SAM" id="MobiDB-lite"/>
    </source>
</evidence>
<dbReference type="CDD" id="cd06171">
    <property type="entry name" value="Sigma70_r4"/>
    <property type="match status" value="1"/>
</dbReference>
<organism evidence="9 10">
    <name type="scientific">Embleya hyalina</name>
    <dbReference type="NCBI Taxonomy" id="516124"/>
    <lineage>
        <taxon>Bacteria</taxon>
        <taxon>Bacillati</taxon>
        <taxon>Actinomycetota</taxon>
        <taxon>Actinomycetes</taxon>
        <taxon>Kitasatosporales</taxon>
        <taxon>Streptomycetaceae</taxon>
        <taxon>Embleya</taxon>
    </lineage>
</organism>
<evidence type="ECO:0000259" key="7">
    <source>
        <dbReference type="Pfam" id="PF04542"/>
    </source>
</evidence>
<proteinExistence type="inferred from homology"/>
<dbReference type="SUPFAM" id="SSF88659">
    <property type="entry name" value="Sigma3 and sigma4 domains of RNA polymerase sigma factors"/>
    <property type="match status" value="1"/>
</dbReference>
<dbReference type="InterPro" id="IPR036388">
    <property type="entry name" value="WH-like_DNA-bd_sf"/>
</dbReference>
<keyword evidence="2" id="KW-0805">Transcription regulation</keyword>
<dbReference type="GO" id="GO:0003677">
    <property type="term" value="F:DNA binding"/>
    <property type="evidence" value="ECO:0007669"/>
    <property type="project" value="UniProtKB-KW"/>
</dbReference>
<evidence type="ECO:0000256" key="3">
    <source>
        <dbReference type="ARBA" id="ARBA00023082"/>
    </source>
</evidence>
<accession>A0A401Z361</accession>
<dbReference type="InterPro" id="IPR039425">
    <property type="entry name" value="RNA_pol_sigma-70-like"/>
</dbReference>
<sequence>MTTTSGATDAARRAEFDAFYLAGSQRMTGVIYALTGNLADAEDAVQEAYSRAWGRWAALTAAGDPTGWVRVVARRIAVGNWRRARNRMRAHFRHGEPAPTPAISPDHVALVAALRKLSAGRREAIVLFHLCDLTGAEAAAELGISEGALRTRLTRAREDLQHHLGESARVDSTRKETART</sequence>
<reference evidence="9 10" key="1">
    <citation type="submission" date="2018-12" db="EMBL/GenBank/DDBJ databases">
        <title>Draft genome sequence of Embleya hyalina NBRC 13850T.</title>
        <authorList>
            <person name="Komaki H."/>
            <person name="Hosoyama A."/>
            <person name="Kimura A."/>
            <person name="Ichikawa N."/>
            <person name="Tamura T."/>
        </authorList>
    </citation>
    <scope>NUCLEOTIDE SEQUENCE [LARGE SCALE GENOMIC DNA]</scope>
    <source>
        <strain evidence="9 10">NBRC 13850</strain>
    </source>
</reference>
<evidence type="ECO:0000256" key="5">
    <source>
        <dbReference type="ARBA" id="ARBA00023163"/>
    </source>
</evidence>
<gene>
    <name evidence="9" type="ORF">EHYA_09061</name>
</gene>
<dbReference type="Pfam" id="PF08281">
    <property type="entry name" value="Sigma70_r4_2"/>
    <property type="match status" value="1"/>
</dbReference>
<dbReference type="SUPFAM" id="SSF88946">
    <property type="entry name" value="Sigma2 domain of RNA polymerase sigma factors"/>
    <property type="match status" value="1"/>
</dbReference>